<accession>A0A9X3CIA9</accession>
<dbReference type="InterPro" id="IPR009362">
    <property type="entry name" value="YhcG_C"/>
</dbReference>
<comment type="caution">
    <text evidence="3">The sequence shown here is derived from an EMBL/GenBank/DDBJ whole genome shotgun (WGS) entry which is preliminary data.</text>
</comment>
<dbReference type="Gene3D" id="3.40.1350.10">
    <property type="match status" value="1"/>
</dbReference>
<keyword evidence="4" id="KW-1185">Reference proteome</keyword>
<name>A0A9X3CIA9_9VIBR</name>
<dbReference type="Pfam" id="PF17761">
    <property type="entry name" value="DUF1016_N"/>
    <property type="match status" value="1"/>
</dbReference>
<dbReference type="PANTHER" id="PTHR30547:SF0">
    <property type="entry name" value="BLR8175 PROTEIN"/>
    <property type="match status" value="1"/>
</dbReference>
<evidence type="ECO:0000259" key="2">
    <source>
        <dbReference type="Pfam" id="PF17761"/>
    </source>
</evidence>
<evidence type="ECO:0000313" key="3">
    <source>
        <dbReference type="EMBL" id="MCW8335315.1"/>
    </source>
</evidence>
<dbReference type="InterPro" id="IPR041527">
    <property type="entry name" value="YhcG_N"/>
</dbReference>
<dbReference type="InterPro" id="IPR011856">
    <property type="entry name" value="tRNA_endonuc-like_dom_sf"/>
</dbReference>
<dbReference type="Pfam" id="PF06250">
    <property type="entry name" value="YhcG_C"/>
    <property type="match status" value="1"/>
</dbReference>
<dbReference type="Proteomes" id="UP001155586">
    <property type="component" value="Unassembled WGS sequence"/>
</dbReference>
<evidence type="ECO:0000259" key="1">
    <source>
        <dbReference type="Pfam" id="PF06250"/>
    </source>
</evidence>
<reference evidence="3" key="1">
    <citation type="submission" date="2022-02" db="EMBL/GenBank/DDBJ databases">
        <title>Vibrio sp. nov., a new bacterium isolated from Bohai sea, China.</title>
        <authorList>
            <person name="Yuan Y."/>
        </authorList>
    </citation>
    <scope>NUCLEOTIDE SEQUENCE</scope>
    <source>
        <strain evidence="3">DBSS07</strain>
    </source>
</reference>
<gene>
    <name evidence="3" type="ORF">MD483_15955</name>
</gene>
<organism evidence="3 4">
    <name type="scientific">Vibrio paucivorans</name>
    <dbReference type="NCBI Taxonomy" id="2829489"/>
    <lineage>
        <taxon>Bacteria</taxon>
        <taxon>Pseudomonadati</taxon>
        <taxon>Pseudomonadota</taxon>
        <taxon>Gammaproteobacteria</taxon>
        <taxon>Vibrionales</taxon>
        <taxon>Vibrionaceae</taxon>
        <taxon>Vibrio</taxon>
    </lineage>
</organism>
<dbReference type="EMBL" id="JAKRRX010000106">
    <property type="protein sequence ID" value="MCW8335315.1"/>
    <property type="molecule type" value="Genomic_DNA"/>
</dbReference>
<feature type="domain" description="YhcG PDDEXK nuclease" evidence="1">
    <location>
        <begin position="176"/>
        <end position="329"/>
    </location>
</feature>
<dbReference type="AlphaFoldDB" id="A0A9X3CIA9"/>
<protein>
    <submittedName>
        <fullName evidence="3">PDDEXK nuclease domain-containing protein</fullName>
    </submittedName>
</protein>
<proteinExistence type="predicted"/>
<dbReference type="InterPro" id="IPR053148">
    <property type="entry name" value="PD-DEXK-like_domain"/>
</dbReference>
<evidence type="ECO:0000313" key="4">
    <source>
        <dbReference type="Proteomes" id="UP001155586"/>
    </source>
</evidence>
<sequence length="350" mass="39339">MTLTTNLDYQNWLLALKQQVQKSQQKASLAVNAELVALYWSIGNQIAIKQQDQGWGTKVVEQLAQDLKQAFPSMNGLSRSNLMSMRAFALAWPDFESNSIVQQAVGQIPWGHNILLIQKLEEHDERLWYATEVVKNGWSRAVLAHQVGSGLRKRTGNAVNNFEMTLPQPNSELAAQTLKDPYNFDFLDLNIEAKERDIENALMKHITAFLLELGSGFALVGQQYNLNVGGDDFFIDLLFYHLNLRCYVVIELKADKLTPKDVGQLDFYLSAVDGELKRADDAPSIGLLLCKERNRVVAEYAVRNKTSPIGIAEYKLSEMLPREIQGQLPSIEDIEATLSNDINQVDKGKA</sequence>
<dbReference type="GO" id="GO:0003676">
    <property type="term" value="F:nucleic acid binding"/>
    <property type="evidence" value="ECO:0007669"/>
    <property type="project" value="InterPro"/>
</dbReference>
<dbReference type="PANTHER" id="PTHR30547">
    <property type="entry name" value="UNCHARACTERIZED PROTEIN YHCG-RELATED"/>
    <property type="match status" value="1"/>
</dbReference>
<feature type="domain" description="YhcG N-terminal" evidence="2">
    <location>
        <begin position="16"/>
        <end position="154"/>
    </location>
</feature>
<dbReference type="RefSeq" id="WP_265688515.1">
    <property type="nucleotide sequence ID" value="NZ_JAKRRX010000106.1"/>
</dbReference>